<dbReference type="RefSeq" id="WP_221856532.1">
    <property type="nucleotide sequence ID" value="NZ_BAAAYV010000002.1"/>
</dbReference>
<dbReference type="SMART" id="SM00342">
    <property type="entry name" value="HTH_ARAC"/>
    <property type="match status" value="1"/>
</dbReference>
<evidence type="ECO:0000313" key="5">
    <source>
        <dbReference type="Proteomes" id="UP001410795"/>
    </source>
</evidence>
<dbReference type="Gene3D" id="1.10.10.60">
    <property type="entry name" value="Homeodomain-like"/>
    <property type="match status" value="2"/>
</dbReference>
<dbReference type="InterPro" id="IPR009057">
    <property type="entry name" value="Homeodomain-like_sf"/>
</dbReference>
<dbReference type="EMBL" id="BAAAYV010000002">
    <property type="protein sequence ID" value="GAA3648041.1"/>
    <property type="molecule type" value="Genomic_DNA"/>
</dbReference>
<dbReference type="SUPFAM" id="SSF51182">
    <property type="entry name" value="RmlC-like cupins"/>
    <property type="match status" value="1"/>
</dbReference>
<keyword evidence="2" id="KW-0804">Transcription</keyword>
<dbReference type="InterPro" id="IPR011051">
    <property type="entry name" value="RmlC_Cupin_sf"/>
</dbReference>
<dbReference type="Gene3D" id="2.60.120.10">
    <property type="entry name" value="Jelly Rolls"/>
    <property type="match status" value="1"/>
</dbReference>
<dbReference type="Pfam" id="PF07883">
    <property type="entry name" value="Cupin_2"/>
    <property type="match status" value="1"/>
</dbReference>
<organism evidence="4 5">
    <name type="scientific">Microbacterium marinilacus</name>
    <dbReference type="NCBI Taxonomy" id="415209"/>
    <lineage>
        <taxon>Bacteria</taxon>
        <taxon>Bacillati</taxon>
        <taxon>Actinomycetota</taxon>
        <taxon>Actinomycetes</taxon>
        <taxon>Micrococcales</taxon>
        <taxon>Microbacteriaceae</taxon>
        <taxon>Microbacterium</taxon>
    </lineage>
</organism>
<dbReference type="PANTHER" id="PTHR11019:SF199">
    <property type="entry name" value="HTH-TYPE TRANSCRIPTIONAL REGULATOR NIMR"/>
    <property type="match status" value="1"/>
</dbReference>
<gene>
    <name evidence="4" type="ORF">GCM10022202_04500</name>
</gene>
<sequence>MPLARSAAAATPGDPDALLRNVVVPEGYLLTTRFLRHTYVDDADGCAPERHAHPEHTVFWPSRGAADVEVQGTRHSLSVGQGLWVPSGTPHSTSRAASTTLAAVYVMPFAWPVEDDPGQPVAAPATSEVHTVVVNAALREMLAFLAVSGMPKPQRLRAQRVCLEMIVDEELPAIELPLPRDERIAPIARAIMSDPADDRSIADWAWLTSMSTRTLARAFRAEVGMTFSEWRTAARMSAAVRLLGDGVPVGVVSRRVGYATVSAFSAAFHRVMGRPPHRFLPRTPGS</sequence>
<accession>A0ABP7B3E8</accession>
<dbReference type="InterPro" id="IPR014710">
    <property type="entry name" value="RmlC-like_jellyroll"/>
</dbReference>
<protein>
    <submittedName>
        <fullName evidence="4">Helix-turn-helix transcriptional regulator</fullName>
    </submittedName>
</protein>
<reference evidence="5" key="1">
    <citation type="journal article" date="2019" name="Int. J. Syst. Evol. Microbiol.">
        <title>The Global Catalogue of Microorganisms (GCM) 10K type strain sequencing project: providing services to taxonomists for standard genome sequencing and annotation.</title>
        <authorList>
            <consortium name="The Broad Institute Genomics Platform"/>
            <consortium name="The Broad Institute Genome Sequencing Center for Infectious Disease"/>
            <person name="Wu L."/>
            <person name="Ma J."/>
        </authorList>
    </citation>
    <scope>NUCLEOTIDE SEQUENCE [LARGE SCALE GENOMIC DNA]</scope>
    <source>
        <strain evidence="5">JCM 16546</strain>
    </source>
</reference>
<dbReference type="InterPro" id="IPR013096">
    <property type="entry name" value="Cupin_2"/>
</dbReference>
<evidence type="ECO:0000259" key="3">
    <source>
        <dbReference type="PROSITE" id="PS01124"/>
    </source>
</evidence>
<dbReference type="PANTHER" id="PTHR11019">
    <property type="entry name" value="HTH-TYPE TRANSCRIPTIONAL REGULATOR NIMR"/>
    <property type="match status" value="1"/>
</dbReference>
<evidence type="ECO:0000256" key="1">
    <source>
        <dbReference type="ARBA" id="ARBA00023015"/>
    </source>
</evidence>
<comment type="caution">
    <text evidence="4">The sequence shown here is derived from an EMBL/GenBank/DDBJ whole genome shotgun (WGS) entry which is preliminary data.</text>
</comment>
<proteinExistence type="predicted"/>
<dbReference type="InterPro" id="IPR018060">
    <property type="entry name" value="HTH_AraC"/>
</dbReference>
<dbReference type="Pfam" id="PF12833">
    <property type="entry name" value="HTH_18"/>
    <property type="match status" value="1"/>
</dbReference>
<dbReference type="PROSITE" id="PS01124">
    <property type="entry name" value="HTH_ARAC_FAMILY_2"/>
    <property type="match status" value="1"/>
</dbReference>
<evidence type="ECO:0000256" key="2">
    <source>
        <dbReference type="ARBA" id="ARBA00023163"/>
    </source>
</evidence>
<name>A0ABP7B3E8_9MICO</name>
<dbReference type="Proteomes" id="UP001410795">
    <property type="component" value="Unassembled WGS sequence"/>
</dbReference>
<dbReference type="SUPFAM" id="SSF46689">
    <property type="entry name" value="Homeodomain-like"/>
    <property type="match status" value="1"/>
</dbReference>
<keyword evidence="1" id="KW-0805">Transcription regulation</keyword>
<feature type="domain" description="HTH araC/xylS-type" evidence="3">
    <location>
        <begin position="185"/>
        <end position="282"/>
    </location>
</feature>
<evidence type="ECO:0000313" key="4">
    <source>
        <dbReference type="EMBL" id="GAA3648041.1"/>
    </source>
</evidence>
<keyword evidence="5" id="KW-1185">Reference proteome</keyword>